<reference evidence="2" key="1">
    <citation type="journal article" date="2019" name="Int. J. Syst. Evol. Microbiol.">
        <title>The Global Catalogue of Microorganisms (GCM) 10K type strain sequencing project: providing services to taxonomists for standard genome sequencing and annotation.</title>
        <authorList>
            <consortium name="The Broad Institute Genomics Platform"/>
            <consortium name="The Broad Institute Genome Sequencing Center for Infectious Disease"/>
            <person name="Wu L."/>
            <person name="Ma J."/>
        </authorList>
    </citation>
    <scope>NUCLEOTIDE SEQUENCE [LARGE SCALE GENOMIC DNA]</scope>
    <source>
        <strain evidence="2">CCUG 58938</strain>
    </source>
</reference>
<evidence type="ECO:0000313" key="2">
    <source>
        <dbReference type="Proteomes" id="UP001597112"/>
    </source>
</evidence>
<evidence type="ECO:0000313" key="1">
    <source>
        <dbReference type="EMBL" id="MFD1000527.1"/>
    </source>
</evidence>
<evidence type="ECO:0008006" key="3">
    <source>
        <dbReference type="Google" id="ProtNLM"/>
    </source>
</evidence>
<dbReference type="Proteomes" id="UP001597112">
    <property type="component" value="Unassembled WGS sequence"/>
</dbReference>
<dbReference type="PROSITE" id="PS51257">
    <property type="entry name" value="PROKAR_LIPOPROTEIN"/>
    <property type="match status" value="1"/>
</dbReference>
<name>A0ABW3K6C5_9BACT</name>
<dbReference type="EMBL" id="JBHTKA010000004">
    <property type="protein sequence ID" value="MFD1000527.1"/>
    <property type="molecule type" value="Genomic_DNA"/>
</dbReference>
<sequence length="44" mass="4872">MKKSVAAFTVLAIVLSSCGFHTCPTYAKKTQKKEVVKVTKETRI</sequence>
<gene>
    <name evidence="1" type="ORF">ACFQ21_14475</name>
</gene>
<organism evidence="1 2">
    <name type="scientific">Ohtaekwangia kribbensis</name>
    <dbReference type="NCBI Taxonomy" id="688913"/>
    <lineage>
        <taxon>Bacteria</taxon>
        <taxon>Pseudomonadati</taxon>
        <taxon>Bacteroidota</taxon>
        <taxon>Cytophagia</taxon>
        <taxon>Cytophagales</taxon>
        <taxon>Fulvivirgaceae</taxon>
        <taxon>Ohtaekwangia</taxon>
    </lineage>
</organism>
<comment type="caution">
    <text evidence="1">The sequence shown here is derived from an EMBL/GenBank/DDBJ whole genome shotgun (WGS) entry which is preliminary data.</text>
</comment>
<accession>A0ABW3K6C5</accession>
<proteinExistence type="predicted"/>
<protein>
    <recommendedName>
        <fullName evidence="3">Lipoprotein</fullName>
    </recommendedName>
</protein>
<keyword evidence="2" id="KW-1185">Reference proteome</keyword>
<dbReference type="RefSeq" id="WP_377579968.1">
    <property type="nucleotide sequence ID" value="NZ_JBHTKA010000004.1"/>
</dbReference>